<dbReference type="InParanoid" id="A0A5E4GLN4"/>
<protein>
    <submittedName>
        <fullName evidence="1">PREDICTED: ALP1</fullName>
    </submittedName>
</protein>
<dbReference type="PANTHER" id="PTHR47150:SF5">
    <property type="entry name" value="OS07G0546750 PROTEIN"/>
    <property type="match status" value="1"/>
</dbReference>
<proteinExistence type="predicted"/>
<sequence length="54" mass="6375">STDEYCRLGESTALECLRKFCSIIEVVYGQWYLRSPNSSYLYRLLHKTSHRGFP</sequence>
<dbReference type="AlphaFoldDB" id="A0A5E4GLN4"/>
<dbReference type="Proteomes" id="UP000327085">
    <property type="component" value="Unassembled WGS sequence"/>
</dbReference>
<evidence type="ECO:0000313" key="2">
    <source>
        <dbReference type="Proteomes" id="UP000327085"/>
    </source>
</evidence>
<gene>
    <name evidence="1" type="ORF">ALMOND_2B017357</name>
</gene>
<evidence type="ECO:0000313" key="1">
    <source>
        <dbReference type="EMBL" id="VVA40492.1"/>
    </source>
</evidence>
<dbReference type="Gramene" id="VVA40492">
    <property type="protein sequence ID" value="VVA40492"/>
    <property type="gene ID" value="Prudul26B017357"/>
</dbReference>
<dbReference type="PANTHER" id="PTHR47150">
    <property type="entry name" value="OS12G0169200 PROTEIN"/>
    <property type="match status" value="1"/>
</dbReference>
<dbReference type="EMBL" id="CABIKO010000997">
    <property type="protein sequence ID" value="VVA40492.1"/>
    <property type="molecule type" value="Genomic_DNA"/>
</dbReference>
<organism evidence="1 2">
    <name type="scientific">Prunus dulcis</name>
    <name type="common">Almond</name>
    <name type="synonym">Amygdalus dulcis</name>
    <dbReference type="NCBI Taxonomy" id="3755"/>
    <lineage>
        <taxon>Eukaryota</taxon>
        <taxon>Viridiplantae</taxon>
        <taxon>Streptophyta</taxon>
        <taxon>Embryophyta</taxon>
        <taxon>Tracheophyta</taxon>
        <taxon>Spermatophyta</taxon>
        <taxon>Magnoliopsida</taxon>
        <taxon>eudicotyledons</taxon>
        <taxon>Gunneridae</taxon>
        <taxon>Pentapetalae</taxon>
        <taxon>rosids</taxon>
        <taxon>fabids</taxon>
        <taxon>Rosales</taxon>
        <taxon>Rosaceae</taxon>
        <taxon>Amygdaloideae</taxon>
        <taxon>Amygdaleae</taxon>
        <taxon>Prunus</taxon>
    </lineage>
</organism>
<feature type="non-terminal residue" evidence="1">
    <location>
        <position position="1"/>
    </location>
</feature>
<name>A0A5E4GLN4_PRUDU</name>
<feature type="non-terminal residue" evidence="1">
    <location>
        <position position="54"/>
    </location>
</feature>
<accession>A0A5E4GLN4</accession>
<reference evidence="2" key="1">
    <citation type="journal article" date="2020" name="Plant J.">
        <title>Transposons played a major role in the diversification between the closely related almond and peach genomes: results from the almond genome sequence.</title>
        <authorList>
            <person name="Alioto T."/>
            <person name="Alexiou K.G."/>
            <person name="Bardil A."/>
            <person name="Barteri F."/>
            <person name="Castanera R."/>
            <person name="Cruz F."/>
            <person name="Dhingra A."/>
            <person name="Duval H."/>
            <person name="Fernandez I Marti A."/>
            <person name="Frias L."/>
            <person name="Galan B."/>
            <person name="Garcia J.L."/>
            <person name="Howad W."/>
            <person name="Gomez-Garrido J."/>
            <person name="Gut M."/>
            <person name="Julca I."/>
            <person name="Morata J."/>
            <person name="Puigdomenech P."/>
            <person name="Ribeca P."/>
            <person name="Rubio Cabetas M.J."/>
            <person name="Vlasova A."/>
            <person name="Wirthensohn M."/>
            <person name="Garcia-Mas J."/>
            <person name="Gabaldon T."/>
            <person name="Casacuberta J.M."/>
            <person name="Arus P."/>
        </authorList>
    </citation>
    <scope>NUCLEOTIDE SEQUENCE [LARGE SCALE GENOMIC DNA]</scope>
    <source>
        <strain evidence="2">cv. Texas</strain>
    </source>
</reference>